<feature type="domain" description="PH" evidence="2">
    <location>
        <begin position="415"/>
        <end position="575"/>
    </location>
</feature>
<dbReference type="SMART" id="SM00233">
    <property type="entry name" value="PH"/>
    <property type="match status" value="1"/>
</dbReference>
<feature type="region of interest" description="Disordered" evidence="1">
    <location>
        <begin position="633"/>
        <end position="767"/>
    </location>
</feature>
<comment type="caution">
    <text evidence="3">The sequence shown here is derived from an EMBL/GenBank/DDBJ whole genome shotgun (WGS) entry which is preliminary data.</text>
</comment>
<evidence type="ECO:0000256" key="1">
    <source>
        <dbReference type="SAM" id="MobiDB-lite"/>
    </source>
</evidence>
<organism evidence="3 4">
    <name type="scientific">Geranomyces variabilis</name>
    <dbReference type="NCBI Taxonomy" id="109894"/>
    <lineage>
        <taxon>Eukaryota</taxon>
        <taxon>Fungi</taxon>
        <taxon>Fungi incertae sedis</taxon>
        <taxon>Chytridiomycota</taxon>
        <taxon>Chytridiomycota incertae sedis</taxon>
        <taxon>Chytridiomycetes</taxon>
        <taxon>Spizellomycetales</taxon>
        <taxon>Powellomycetaceae</taxon>
        <taxon>Geranomyces</taxon>
    </lineage>
</organism>
<dbReference type="Proteomes" id="UP001212152">
    <property type="component" value="Unassembled WGS sequence"/>
</dbReference>
<reference evidence="3" key="1">
    <citation type="submission" date="2020-05" db="EMBL/GenBank/DDBJ databases">
        <title>Phylogenomic resolution of chytrid fungi.</title>
        <authorList>
            <person name="Stajich J.E."/>
            <person name="Amses K."/>
            <person name="Simmons R."/>
            <person name="Seto K."/>
            <person name="Myers J."/>
            <person name="Bonds A."/>
            <person name="Quandt C.A."/>
            <person name="Barry K."/>
            <person name="Liu P."/>
            <person name="Grigoriev I."/>
            <person name="Longcore J.E."/>
            <person name="James T.Y."/>
        </authorList>
    </citation>
    <scope>NUCLEOTIDE SEQUENCE</scope>
    <source>
        <strain evidence="3">JEL0379</strain>
    </source>
</reference>
<feature type="compositionally biased region" description="Basic and acidic residues" evidence="1">
    <location>
        <begin position="1"/>
        <end position="14"/>
    </location>
</feature>
<feature type="compositionally biased region" description="Polar residues" evidence="1">
    <location>
        <begin position="100"/>
        <end position="113"/>
    </location>
</feature>
<evidence type="ECO:0000313" key="4">
    <source>
        <dbReference type="Proteomes" id="UP001212152"/>
    </source>
</evidence>
<feature type="compositionally biased region" description="Basic and acidic residues" evidence="1">
    <location>
        <begin position="384"/>
        <end position="397"/>
    </location>
</feature>
<proteinExistence type="predicted"/>
<sequence length="934" mass="102889">MDARTTRSHEDHQHQSPPPVAGTIRRSSLMRKQQDPLSVHSLPAGSPSRTSSLRSAARQTAGGRQQQQDVSRPQHDAHFQTPPLPPPSPHRPVHYALPTPSHSRLSQQFSDNNARPADRSSPSLSVQSEHSSFGGLLGADGQKRATVVHAGARLSALGSPSPALSDRASVLSSAVGPGRAPTPRFSTQLSELNFPIASSPLPPSSLPPPRRKNSELAAVAPVPVVDLYQISPEANAWRAQPSPENVHIAASAYSETASDAKDESPAISRIPGQDQGQYWEMEDAAQKSADGKHIQGFGDRDDTAAAQDYEDSFDAMQYHLYEGTGTPSGLPAGRRGPNQPSPPVSRASSPHAIASTPVNNTRPAPAEPTFRMKNTEFPHNPTPPRDHEDRRPMHEPPRSVASFASKEPRPYFQTTIFSGHLMKQSRHSSFQKRLFRCDGILLVCLSSREVPLPRNADLSKIRTETYYDEKDDFLDYVRRYYPALPVFPNTLIAEGDAEGIPQEDGRNYCAPKWIIPTSSILSVRSLIQHPAPMPNAKKARTFIIRTRGRDYTLCAPTPEEFRKWTFLLSRLCLENENRRESSSFEEEDYPRGRSETSSDDGLDSFDRSARFLEKSEAWRRCVRELMSKDPTTHRALTNVGGSIIIPNNNRDSTTPPDSRRGSVYEQVPSSPIAPPRRSSAYVEPRNYGDPVQAQRSTIVDPRNQMGAAQPAASNTAQNSRPAGPASPRPAFYDDSRSEPTVAEGYETPSRTSHRRSSSGHADAGPTLTEIERELSVLRRVPVAEFVSGAAYPPVPVPAAPASVSSRNSASYAKTAVLEDTLATDLSSILRIIAHLRGEFLRTPEDRDSNAPGRNTEAPRYAEPRFIRHFVTHSIPTLLARVGVALPRHPTCRDVTDDWLQLEDEWDPERIGLRGQDVIVKDLEQLVGHIIVCLR</sequence>
<feature type="compositionally biased region" description="Low complexity" evidence="1">
    <location>
        <begin position="719"/>
        <end position="730"/>
    </location>
</feature>
<dbReference type="InterPro" id="IPR001849">
    <property type="entry name" value="PH_domain"/>
</dbReference>
<dbReference type="SUPFAM" id="SSF50729">
    <property type="entry name" value="PH domain-like"/>
    <property type="match status" value="1"/>
</dbReference>
<feature type="compositionally biased region" description="Polar residues" evidence="1">
    <location>
        <begin position="645"/>
        <end position="656"/>
    </location>
</feature>
<feature type="region of interest" description="Disordered" evidence="1">
    <location>
        <begin position="321"/>
        <end position="404"/>
    </location>
</feature>
<dbReference type="InterPro" id="IPR011993">
    <property type="entry name" value="PH-like_dom_sf"/>
</dbReference>
<evidence type="ECO:0000259" key="2">
    <source>
        <dbReference type="SMART" id="SM00233"/>
    </source>
</evidence>
<feature type="compositionally biased region" description="Polar residues" evidence="1">
    <location>
        <begin position="120"/>
        <end position="131"/>
    </location>
</feature>
<keyword evidence="4" id="KW-1185">Reference proteome</keyword>
<feature type="compositionally biased region" description="Low complexity" evidence="1">
    <location>
        <begin position="56"/>
        <end position="68"/>
    </location>
</feature>
<dbReference type="EMBL" id="JADGJQ010000041">
    <property type="protein sequence ID" value="KAJ3176375.1"/>
    <property type="molecule type" value="Genomic_DNA"/>
</dbReference>
<evidence type="ECO:0000313" key="3">
    <source>
        <dbReference type="EMBL" id="KAJ3176375.1"/>
    </source>
</evidence>
<name>A0AAD5THQ6_9FUNG</name>
<gene>
    <name evidence="3" type="ORF">HDU87_005243</name>
</gene>
<dbReference type="AlphaFoldDB" id="A0AAD5THQ6"/>
<dbReference type="Gene3D" id="2.30.29.30">
    <property type="entry name" value="Pleckstrin-homology domain (PH domain)/Phosphotyrosine-binding domain (PTB)"/>
    <property type="match status" value="1"/>
</dbReference>
<feature type="region of interest" description="Disordered" evidence="1">
    <location>
        <begin position="579"/>
        <end position="604"/>
    </location>
</feature>
<protein>
    <recommendedName>
        <fullName evidence="2">PH domain-containing protein</fullName>
    </recommendedName>
</protein>
<accession>A0AAD5THQ6</accession>
<feature type="region of interest" description="Disordered" evidence="1">
    <location>
        <begin position="1"/>
        <end position="138"/>
    </location>
</feature>